<keyword evidence="3" id="KW-1185">Reference proteome</keyword>
<evidence type="ECO:0000256" key="1">
    <source>
        <dbReference type="SAM" id="MobiDB-lite"/>
    </source>
</evidence>
<reference evidence="2 3" key="1">
    <citation type="journal article" date="2015" name="Genome Biol. Evol.">
        <title>Phylogenomic analyses indicate that early fungi evolved digesting cell walls of algal ancestors of land plants.</title>
        <authorList>
            <person name="Chang Y."/>
            <person name="Wang S."/>
            <person name="Sekimoto S."/>
            <person name="Aerts A.L."/>
            <person name="Choi C."/>
            <person name="Clum A."/>
            <person name="LaButti K.M."/>
            <person name="Lindquist E.A."/>
            <person name="Yee Ngan C."/>
            <person name="Ohm R.A."/>
            <person name="Salamov A.A."/>
            <person name="Grigoriev I.V."/>
            <person name="Spatafora J.W."/>
            <person name="Berbee M.L."/>
        </authorList>
    </citation>
    <scope>NUCLEOTIDE SEQUENCE [LARGE SCALE GENOMIC DNA]</scope>
    <source>
        <strain evidence="2 3">NRRL 1564</strain>
    </source>
</reference>
<name>A0A2G5BKC9_COERN</name>
<dbReference type="Proteomes" id="UP000242474">
    <property type="component" value="Unassembled WGS sequence"/>
</dbReference>
<dbReference type="AlphaFoldDB" id="A0A2G5BKC9"/>
<dbReference type="EMBL" id="KZ303487">
    <property type="protein sequence ID" value="PIA19197.1"/>
    <property type="molecule type" value="Genomic_DNA"/>
</dbReference>
<evidence type="ECO:0000313" key="2">
    <source>
        <dbReference type="EMBL" id="PIA19197.1"/>
    </source>
</evidence>
<evidence type="ECO:0000313" key="3">
    <source>
        <dbReference type="Proteomes" id="UP000242474"/>
    </source>
</evidence>
<sequence>MDMDKPRSVCRNPTRRKIAISGSGVRNKRVLPPEYASGSTDQAALKCNYPIYLNF</sequence>
<proteinExistence type="predicted"/>
<feature type="region of interest" description="Disordered" evidence="1">
    <location>
        <begin position="1"/>
        <end position="23"/>
    </location>
</feature>
<accession>A0A2G5BKC9</accession>
<organism evidence="2 3">
    <name type="scientific">Coemansia reversa (strain ATCC 12441 / NRRL 1564)</name>
    <dbReference type="NCBI Taxonomy" id="763665"/>
    <lineage>
        <taxon>Eukaryota</taxon>
        <taxon>Fungi</taxon>
        <taxon>Fungi incertae sedis</taxon>
        <taxon>Zoopagomycota</taxon>
        <taxon>Kickxellomycotina</taxon>
        <taxon>Kickxellomycetes</taxon>
        <taxon>Kickxellales</taxon>
        <taxon>Kickxellaceae</taxon>
        <taxon>Coemansia</taxon>
    </lineage>
</organism>
<protein>
    <submittedName>
        <fullName evidence="2">Uncharacterized protein</fullName>
    </submittedName>
</protein>
<gene>
    <name evidence="2" type="ORF">COEREDRAFT_79158</name>
</gene>